<sequence length="366" mass="40443">MVSSTAPTATTAPAPRNSNSSDIATKIALAMRAMGVMGTPRNYEIYYEVFAGSNSELNAELGALGTRPRQDELDRLSIKYFIQTTNQLFVDNVRDQIANKVEEVMILFERERIQLERYGSILSQSSHGLKNREVVTQEILQRISGIMASATDSKIEQGKQLVSHMIDKSAELEEVKSKLEEYKKLADTDPMTQLCNRRAFDRSIALVYDDPKKILYSALILADIDRFKQINDRYGHPVGDKIIQHVASIIRTTATSDMVVARTGGEEFAVIVHGLKESAVTELAETIRKAVERLVPISGHIGTQGGAVTVSIGACMAAQAESADDLYAKADRALYMSKANGRNQSTQFSALPDLTTSKNWQLYKSE</sequence>
<dbReference type="SMART" id="SM00267">
    <property type="entry name" value="GGDEF"/>
    <property type="match status" value="1"/>
</dbReference>
<keyword evidence="5" id="KW-1185">Reference proteome</keyword>
<dbReference type="InterPro" id="IPR029787">
    <property type="entry name" value="Nucleotide_cyclase"/>
</dbReference>
<dbReference type="FunFam" id="3.30.70.270:FF:000001">
    <property type="entry name" value="Diguanylate cyclase domain protein"/>
    <property type="match status" value="1"/>
</dbReference>
<dbReference type="Proteomes" id="UP000278398">
    <property type="component" value="Unassembled WGS sequence"/>
</dbReference>
<dbReference type="AlphaFoldDB" id="A0A3R9Y9G1"/>
<feature type="domain" description="GGDEF" evidence="3">
    <location>
        <begin position="215"/>
        <end position="350"/>
    </location>
</feature>
<dbReference type="PANTHER" id="PTHR45138:SF9">
    <property type="entry name" value="DIGUANYLATE CYCLASE DGCM-RELATED"/>
    <property type="match status" value="1"/>
</dbReference>
<name>A0A3R9Y9G1_9HYPH</name>
<dbReference type="InterPro" id="IPR000160">
    <property type="entry name" value="GGDEF_dom"/>
</dbReference>
<dbReference type="OrthoDB" id="9812260at2"/>
<dbReference type="EC" id="2.7.7.65" evidence="1"/>
<dbReference type="Gene3D" id="3.30.70.270">
    <property type="match status" value="1"/>
</dbReference>
<dbReference type="PROSITE" id="PS50887">
    <property type="entry name" value="GGDEF"/>
    <property type="match status" value="1"/>
</dbReference>
<comment type="caution">
    <text evidence="4">The sequence shown here is derived from an EMBL/GenBank/DDBJ whole genome shotgun (WGS) entry which is preliminary data.</text>
</comment>
<gene>
    <name evidence="4" type="ORF">EJC49_12040</name>
</gene>
<evidence type="ECO:0000259" key="3">
    <source>
        <dbReference type="PROSITE" id="PS50887"/>
    </source>
</evidence>
<dbReference type="SUPFAM" id="SSF55073">
    <property type="entry name" value="Nucleotide cyclase"/>
    <property type="match status" value="1"/>
</dbReference>
<reference evidence="4 5" key="1">
    <citation type="submission" date="2018-12" db="EMBL/GenBank/DDBJ databases">
        <title>Mesorhizobium carbonis sp. nov., isolated from coal mine water.</title>
        <authorList>
            <person name="Xin W."/>
            <person name="Xu Z."/>
            <person name="Xiang F."/>
            <person name="Zhang J."/>
            <person name="Xi L."/>
            <person name="Liu J."/>
        </authorList>
    </citation>
    <scope>NUCLEOTIDE SEQUENCE [LARGE SCALE GENOMIC DNA]</scope>
    <source>
        <strain evidence="4 5">B2.3</strain>
    </source>
</reference>
<dbReference type="PANTHER" id="PTHR45138">
    <property type="entry name" value="REGULATORY COMPONENTS OF SENSORY TRANSDUCTION SYSTEM"/>
    <property type="match status" value="1"/>
</dbReference>
<dbReference type="GO" id="GO:0052621">
    <property type="term" value="F:diguanylate cyclase activity"/>
    <property type="evidence" value="ECO:0007669"/>
    <property type="project" value="UniProtKB-EC"/>
</dbReference>
<dbReference type="EMBL" id="RWKW01000041">
    <property type="protein sequence ID" value="RST86193.1"/>
    <property type="molecule type" value="Genomic_DNA"/>
</dbReference>
<dbReference type="InterPro" id="IPR043128">
    <property type="entry name" value="Rev_trsase/Diguanyl_cyclase"/>
</dbReference>
<evidence type="ECO:0000256" key="2">
    <source>
        <dbReference type="ARBA" id="ARBA00034247"/>
    </source>
</evidence>
<proteinExistence type="predicted"/>
<dbReference type="NCBIfam" id="TIGR00254">
    <property type="entry name" value="GGDEF"/>
    <property type="match status" value="1"/>
</dbReference>
<evidence type="ECO:0000256" key="1">
    <source>
        <dbReference type="ARBA" id="ARBA00012528"/>
    </source>
</evidence>
<organism evidence="4 5">
    <name type="scientific">Aquibium carbonis</name>
    <dbReference type="NCBI Taxonomy" id="2495581"/>
    <lineage>
        <taxon>Bacteria</taxon>
        <taxon>Pseudomonadati</taxon>
        <taxon>Pseudomonadota</taxon>
        <taxon>Alphaproteobacteria</taxon>
        <taxon>Hyphomicrobiales</taxon>
        <taxon>Phyllobacteriaceae</taxon>
        <taxon>Aquibium</taxon>
    </lineage>
</organism>
<evidence type="ECO:0000313" key="4">
    <source>
        <dbReference type="EMBL" id="RST86193.1"/>
    </source>
</evidence>
<dbReference type="InterPro" id="IPR050469">
    <property type="entry name" value="Diguanylate_Cyclase"/>
</dbReference>
<accession>A0A3R9Y9G1</accession>
<dbReference type="CDD" id="cd01949">
    <property type="entry name" value="GGDEF"/>
    <property type="match status" value="1"/>
</dbReference>
<evidence type="ECO:0000313" key="5">
    <source>
        <dbReference type="Proteomes" id="UP000278398"/>
    </source>
</evidence>
<comment type="catalytic activity">
    <reaction evidence="2">
        <text>2 GTP = 3',3'-c-di-GMP + 2 diphosphate</text>
        <dbReference type="Rhea" id="RHEA:24898"/>
        <dbReference type="ChEBI" id="CHEBI:33019"/>
        <dbReference type="ChEBI" id="CHEBI:37565"/>
        <dbReference type="ChEBI" id="CHEBI:58805"/>
        <dbReference type="EC" id="2.7.7.65"/>
    </reaction>
</comment>
<dbReference type="Pfam" id="PF00990">
    <property type="entry name" value="GGDEF"/>
    <property type="match status" value="1"/>
</dbReference>
<protein>
    <recommendedName>
        <fullName evidence="1">diguanylate cyclase</fullName>
        <ecNumber evidence="1">2.7.7.65</ecNumber>
    </recommendedName>
</protein>